<dbReference type="OrthoDB" id="6080577at2"/>
<dbReference type="GO" id="GO:0003723">
    <property type="term" value="F:RNA binding"/>
    <property type="evidence" value="ECO:0007669"/>
    <property type="project" value="InterPro"/>
</dbReference>
<evidence type="ECO:0000259" key="1">
    <source>
        <dbReference type="Pfam" id="PF08845"/>
    </source>
</evidence>
<name>A0A0B4XTT1_9GAMM</name>
<reference evidence="2 3" key="1">
    <citation type="journal article" date="2012" name="J. Bacteriol.">
        <title>Genome sequence of an alkane-degrading bacterium, Alcanivorax pacificus type strain W11-5, isolated from deep sea sediment.</title>
        <authorList>
            <person name="Lai Q."/>
            <person name="Shao Z."/>
        </authorList>
    </citation>
    <scope>NUCLEOTIDE SEQUENCE [LARGE SCALE GENOMIC DNA]</scope>
    <source>
        <strain evidence="2 3">W11-5</strain>
    </source>
</reference>
<protein>
    <recommendedName>
        <fullName evidence="1">Toxin SymE-like domain-containing protein</fullName>
    </recommendedName>
</protein>
<sequence length="84" mass="9404">MAAQKKTSFRQRTIKLSYLCYPNPDPFKRTPPKTVPFLRLSGLWLTAAGFHPGQHCKVTVANGALLITAEPPAPEPPAKRKRRH</sequence>
<dbReference type="GO" id="GO:0005737">
    <property type="term" value="C:cytoplasm"/>
    <property type="evidence" value="ECO:0007669"/>
    <property type="project" value="InterPro"/>
</dbReference>
<dbReference type="EMBL" id="CP004387">
    <property type="protein sequence ID" value="AJD49702.1"/>
    <property type="molecule type" value="Genomic_DNA"/>
</dbReference>
<dbReference type="Proteomes" id="UP000006764">
    <property type="component" value="Chromosome"/>
</dbReference>
<dbReference type="KEGG" id="apac:S7S_16450"/>
<dbReference type="HOGENOM" id="CLU_2703928_0_0_6"/>
<organism evidence="2 3">
    <name type="scientific">Isoalcanivorax pacificus W11-5</name>
    <dbReference type="NCBI Taxonomy" id="391936"/>
    <lineage>
        <taxon>Bacteria</taxon>
        <taxon>Pseudomonadati</taxon>
        <taxon>Pseudomonadota</taxon>
        <taxon>Gammaproteobacteria</taxon>
        <taxon>Oceanospirillales</taxon>
        <taxon>Alcanivoracaceae</taxon>
        <taxon>Isoalcanivorax</taxon>
    </lineage>
</organism>
<gene>
    <name evidence="2" type="ORF">S7S_16450</name>
</gene>
<dbReference type="GO" id="GO:0016788">
    <property type="term" value="F:hydrolase activity, acting on ester bonds"/>
    <property type="evidence" value="ECO:0007669"/>
    <property type="project" value="InterPro"/>
</dbReference>
<dbReference type="AlphaFoldDB" id="A0A0B4XTT1"/>
<dbReference type="GO" id="GO:0016070">
    <property type="term" value="P:RNA metabolic process"/>
    <property type="evidence" value="ECO:0007669"/>
    <property type="project" value="InterPro"/>
</dbReference>
<proteinExistence type="predicted"/>
<evidence type="ECO:0000313" key="2">
    <source>
        <dbReference type="EMBL" id="AJD49702.1"/>
    </source>
</evidence>
<keyword evidence="3" id="KW-1185">Reference proteome</keyword>
<dbReference type="RefSeq" id="WP_008733174.1">
    <property type="nucleotide sequence ID" value="NZ_CP004387.1"/>
</dbReference>
<dbReference type="InterPro" id="IPR014944">
    <property type="entry name" value="Toxin_SymE-like"/>
</dbReference>
<evidence type="ECO:0000313" key="3">
    <source>
        <dbReference type="Proteomes" id="UP000006764"/>
    </source>
</evidence>
<dbReference type="Pfam" id="PF08845">
    <property type="entry name" value="SymE_toxin"/>
    <property type="match status" value="1"/>
</dbReference>
<feature type="domain" description="Toxin SymE-like" evidence="1">
    <location>
        <begin position="12"/>
        <end position="69"/>
    </location>
</feature>
<accession>A0A0B4XTT1</accession>